<reference evidence="3 4" key="1">
    <citation type="journal article" date="2021" name="ISME Commun">
        <title>Automated analysis of genomic sequences facilitates high-throughput and comprehensive description of bacteria.</title>
        <authorList>
            <person name="Hitch T.C.A."/>
        </authorList>
    </citation>
    <scope>NUCLEOTIDE SEQUENCE [LARGE SCALE GENOMIC DNA]</scope>
    <source>
        <strain evidence="3 4">Sanger_02</strain>
    </source>
</reference>
<keyword evidence="4" id="KW-1185">Reference proteome</keyword>
<feature type="transmembrane region" description="Helical" evidence="1">
    <location>
        <begin position="88"/>
        <end position="105"/>
    </location>
</feature>
<dbReference type="InterPro" id="IPR006976">
    <property type="entry name" value="VanZ-like"/>
</dbReference>
<keyword evidence="1" id="KW-0472">Membrane</keyword>
<comment type="caution">
    <text evidence="3">The sequence shown here is derived from an EMBL/GenBank/DDBJ whole genome shotgun (WGS) entry which is preliminary data.</text>
</comment>
<evidence type="ECO:0000256" key="1">
    <source>
        <dbReference type="SAM" id="Phobius"/>
    </source>
</evidence>
<feature type="domain" description="VanZ-like" evidence="2">
    <location>
        <begin position="21"/>
        <end position="156"/>
    </location>
</feature>
<evidence type="ECO:0000259" key="2">
    <source>
        <dbReference type="Pfam" id="PF04892"/>
    </source>
</evidence>
<feature type="transmembrane region" description="Helical" evidence="1">
    <location>
        <begin position="17"/>
        <end position="35"/>
    </location>
</feature>
<dbReference type="PIRSF" id="PIRSF019083">
    <property type="entry name" value="UCP019083_VanZ"/>
    <property type="match status" value="1"/>
</dbReference>
<dbReference type="RefSeq" id="WP_262580814.1">
    <property type="nucleotide sequence ID" value="NZ_JAOQJV010000002.1"/>
</dbReference>
<feature type="transmembrane region" description="Helical" evidence="1">
    <location>
        <begin position="112"/>
        <end position="130"/>
    </location>
</feature>
<dbReference type="Pfam" id="PF04892">
    <property type="entry name" value="VanZ"/>
    <property type="match status" value="1"/>
</dbReference>
<evidence type="ECO:0000313" key="3">
    <source>
        <dbReference type="EMBL" id="MCU6699065.1"/>
    </source>
</evidence>
<accession>A0ABT2S391</accession>
<dbReference type="InterPro" id="IPR016747">
    <property type="entry name" value="Phosphotransbutyrylase"/>
</dbReference>
<keyword evidence="1" id="KW-0812">Transmembrane</keyword>
<proteinExistence type="predicted"/>
<sequence length="169" mass="18788">MSLDCKKNKTLSKISKILLPVLALCWMMVIFWFSAAPAPESSEMSYTVGLQIGKIAVADFDAWTTEEQNAFAEKIEYPIRKMAHATEYAILGMLVSGTAYAYGICGKKAIRYAWIWAAFYAATDEFHQLFVPGRSGQIRDVILDSAGAAVGILILCRVGRVRQRVARKK</sequence>
<protein>
    <submittedName>
        <fullName evidence="3">VanZ family protein</fullName>
    </submittedName>
</protein>
<evidence type="ECO:0000313" key="4">
    <source>
        <dbReference type="Proteomes" id="UP001207605"/>
    </source>
</evidence>
<dbReference type="NCBIfam" id="NF037970">
    <property type="entry name" value="vanZ_1"/>
    <property type="match status" value="1"/>
</dbReference>
<dbReference type="EMBL" id="JAOQJV010000002">
    <property type="protein sequence ID" value="MCU6699065.1"/>
    <property type="molecule type" value="Genomic_DNA"/>
</dbReference>
<name>A0ABT2S391_9FIRM</name>
<organism evidence="3 4">
    <name type="scientific">Dorea ammoniilytica</name>
    <dbReference type="NCBI Taxonomy" id="2981788"/>
    <lineage>
        <taxon>Bacteria</taxon>
        <taxon>Bacillati</taxon>
        <taxon>Bacillota</taxon>
        <taxon>Clostridia</taxon>
        <taxon>Lachnospirales</taxon>
        <taxon>Lachnospiraceae</taxon>
        <taxon>Dorea</taxon>
    </lineage>
</organism>
<keyword evidence="1" id="KW-1133">Transmembrane helix</keyword>
<gene>
    <name evidence="3" type="ORF">OCV65_02240</name>
</gene>
<dbReference type="Proteomes" id="UP001207605">
    <property type="component" value="Unassembled WGS sequence"/>
</dbReference>
<feature type="transmembrane region" description="Helical" evidence="1">
    <location>
        <begin position="142"/>
        <end position="159"/>
    </location>
</feature>